<protein>
    <submittedName>
        <fullName evidence="6">LysR family transcriptional regulator</fullName>
    </submittedName>
</protein>
<dbReference type="KEGG" id="crz:D1345_04155"/>
<dbReference type="EMBL" id="CP031968">
    <property type="protein sequence ID" value="AXT45429.1"/>
    <property type="molecule type" value="Genomic_DNA"/>
</dbReference>
<dbReference type="GeneID" id="58558529"/>
<dbReference type="SUPFAM" id="SSF53850">
    <property type="entry name" value="Periplasmic binding protein-like II"/>
    <property type="match status" value="1"/>
</dbReference>
<dbReference type="AlphaFoldDB" id="A0AAD0W6S5"/>
<dbReference type="Proteomes" id="UP000259465">
    <property type="component" value="Chromosome"/>
</dbReference>
<evidence type="ECO:0000256" key="1">
    <source>
        <dbReference type="ARBA" id="ARBA00009437"/>
    </source>
</evidence>
<feature type="domain" description="HTH lysR-type" evidence="5">
    <location>
        <begin position="3"/>
        <end position="60"/>
    </location>
</feature>
<dbReference type="GO" id="GO:0000976">
    <property type="term" value="F:transcription cis-regulatory region binding"/>
    <property type="evidence" value="ECO:0007669"/>
    <property type="project" value="TreeGrafter"/>
</dbReference>
<keyword evidence="7" id="KW-1185">Reference proteome</keyword>
<dbReference type="Pfam" id="PF03466">
    <property type="entry name" value="LysR_substrate"/>
    <property type="match status" value="1"/>
</dbReference>
<dbReference type="Gene3D" id="3.40.190.290">
    <property type="match status" value="1"/>
</dbReference>
<dbReference type="InterPro" id="IPR005119">
    <property type="entry name" value="LysR_subst-bd"/>
</dbReference>
<keyword evidence="3" id="KW-0238">DNA-binding</keyword>
<proteinExistence type="inferred from homology"/>
<evidence type="ECO:0000256" key="4">
    <source>
        <dbReference type="ARBA" id="ARBA00023163"/>
    </source>
</evidence>
<dbReference type="InterPro" id="IPR036388">
    <property type="entry name" value="WH-like_DNA-bd_sf"/>
</dbReference>
<sequence length="299" mass="32666">MKLSLDALLVLDAIDNHGSFAAAADALFRVPSAVTYTVQKLEQSLGVQIYDRSGHRARLTPAGERLLKDGRHLLDAARQLELRVSKQAQGWEHQLRIVIGDLVDFGQVIPLIAEFDQLASATRLIFRSEIFGGTWDALYDDRADLVIGAPNMPPPGDYFTRTIGSYDFVLVVAAGHPLAAEDKPLPPHVLRQHRAVAIGDTSRRLQPRTGGLLDGQDVLTVHSSLAKLDVILAGLGSGYLPRSMVGPYLASGDLVAKEVAEDSPDHQMCFAWKQAQPGKALQWFIQRLEQAVEAGELRP</sequence>
<dbReference type="GO" id="GO:0003700">
    <property type="term" value="F:DNA-binding transcription factor activity"/>
    <property type="evidence" value="ECO:0007669"/>
    <property type="project" value="InterPro"/>
</dbReference>
<gene>
    <name evidence="6" type="ORF">D1345_04155</name>
</gene>
<dbReference type="PANTHER" id="PTHR30126">
    <property type="entry name" value="HTH-TYPE TRANSCRIPTIONAL REGULATOR"/>
    <property type="match status" value="1"/>
</dbReference>
<dbReference type="Pfam" id="PF00126">
    <property type="entry name" value="HTH_1"/>
    <property type="match status" value="1"/>
</dbReference>
<keyword evidence="4" id="KW-0804">Transcription</keyword>
<evidence type="ECO:0000259" key="5">
    <source>
        <dbReference type="PROSITE" id="PS50931"/>
    </source>
</evidence>
<keyword evidence="2" id="KW-0805">Transcription regulation</keyword>
<dbReference type="PANTHER" id="PTHR30126:SF4">
    <property type="entry name" value="LYSR FAMILY TRANSCRIPTIONAL REGULATOR"/>
    <property type="match status" value="1"/>
</dbReference>
<reference evidence="6 7" key="1">
    <citation type="submission" date="2018-08" db="EMBL/GenBank/DDBJ databases">
        <title>Complete genome sequence of JP2-74.</title>
        <authorList>
            <person name="Wu L."/>
        </authorList>
    </citation>
    <scope>NUCLEOTIDE SEQUENCE [LARGE SCALE GENOMIC DNA]</scope>
    <source>
        <strain evidence="6 7">JP2-74</strain>
    </source>
</reference>
<name>A0AAD0W6S5_9NEIS</name>
<dbReference type="Gene3D" id="1.10.10.10">
    <property type="entry name" value="Winged helix-like DNA-binding domain superfamily/Winged helix DNA-binding domain"/>
    <property type="match status" value="1"/>
</dbReference>
<evidence type="ECO:0000313" key="6">
    <source>
        <dbReference type="EMBL" id="AXT45429.1"/>
    </source>
</evidence>
<accession>A0AAD0W6S5</accession>
<evidence type="ECO:0000256" key="2">
    <source>
        <dbReference type="ARBA" id="ARBA00023015"/>
    </source>
</evidence>
<dbReference type="PROSITE" id="PS50931">
    <property type="entry name" value="HTH_LYSR"/>
    <property type="match status" value="1"/>
</dbReference>
<comment type="similarity">
    <text evidence="1">Belongs to the LysR transcriptional regulatory family.</text>
</comment>
<dbReference type="RefSeq" id="WP_039754100.1">
    <property type="nucleotide sequence ID" value="NZ_CP031968.1"/>
</dbReference>
<dbReference type="SUPFAM" id="SSF46785">
    <property type="entry name" value="Winged helix' DNA-binding domain"/>
    <property type="match status" value="1"/>
</dbReference>
<organism evidence="6 7">
    <name type="scientific">Chromobacterium rhizoryzae</name>
    <dbReference type="NCBI Taxonomy" id="1778675"/>
    <lineage>
        <taxon>Bacteria</taxon>
        <taxon>Pseudomonadati</taxon>
        <taxon>Pseudomonadota</taxon>
        <taxon>Betaproteobacteria</taxon>
        <taxon>Neisseriales</taxon>
        <taxon>Chromobacteriaceae</taxon>
        <taxon>Chromobacterium</taxon>
    </lineage>
</organism>
<dbReference type="InterPro" id="IPR000847">
    <property type="entry name" value="LysR_HTH_N"/>
</dbReference>
<dbReference type="InterPro" id="IPR036390">
    <property type="entry name" value="WH_DNA-bd_sf"/>
</dbReference>
<evidence type="ECO:0000313" key="7">
    <source>
        <dbReference type="Proteomes" id="UP000259465"/>
    </source>
</evidence>
<evidence type="ECO:0000256" key="3">
    <source>
        <dbReference type="ARBA" id="ARBA00023125"/>
    </source>
</evidence>